<dbReference type="EMBL" id="CP050253">
    <property type="protein sequence ID" value="QIQ22410.1"/>
    <property type="molecule type" value="Genomic_DNA"/>
</dbReference>
<dbReference type="GO" id="GO:0016740">
    <property type="term" value="F:transferase activity"/>
    <property type="evidence" value="ECO:0007669"/>
    <property type="project" value="UniProtKB-KW"/>
</dbReference>
<accession>A0A6G9IFM7</accession>
<dbReference type="InterPro" id="IPR007345">
    <property type="entry name" value="Polysacch_pyruvyl_Trfase"/>
</dbReference>
<dbReference type="Pfam" id="PF04230">
    <property type="entry name" value="PS_pyruv_trans"/>
    <property type="match status" value="1"/>
</dbReference>
<evidence type="ECO:0000313" key="2">
    <source>
        <dbReference type="EMBL" id="QIQ22410.1"/>
    </source>
</evidence>
<evidence type="ECO:0000259" key="1">
    <source>
        <dbReference type="Pfam" id="PF04230"/>
    </source>
</evidence>
<dbReference type="Proteomes" id="UP000501168">
    <property type="component" value="Chromosome"/>
</dbReference>
<reference evidence="2 3" key="1">
    <citation type="submission" date="2020-03" db="EMBL/GenBank/DDBJ databases">
        <title>Complete genome sequence of Orbus sp. IPMB12 (BCRC 80908).</title>
        <authorList>
            <person name="Lo W.-S."/>
            <person name="Chang T.-H."/>
            <person name="Kuo C.-H."/>
        </authorList>
    </citation>
    <scope>NUCLEOTIDE SEQUENCE [LARGE SCALE GENOMIC DNA]</scope>
    <source>
        <strain evidence="2 3">IPMB12</strain>
    </source>
</reference>
<gene>
    <name evidence="2" type="ORF">IPMB12_05655</name>
</gene>
<dbReference type="KEGG" id="orb:IPMB12_05655"/>
<protein>
    <submittedName>
        <fullName evidence="2">Polysaccharide pyruvyl transferase family protein</fullName>
    </submittedName>
</protein>
<sequence>MKNVVYSTTRQWNPGDEFILLGVKHLITKVIGKHNAIIFNRTPQIRRDQHYVGANWLRRFMYKHGREKYMDNTIFWDNSVKTGKELDYADLVIFAGSPEWRGDRLKELYSAILKYHLPAYFLGLGAAGDLDFNQFSEDEKIVLSNAKLITARDEYCNEQLSCVNSHYLPCPALFSSPSYKVVKEVKKVGLLYGSDLAVTNNNISTDTYNFMKRVYAKLLDKYEEKYEFEFVAHYIDELPLFKKDYPDKTIRYSYDSKDYLDIFADYDLIIGHRVHGIGMCASMGTPGIMIAHDRRATTVKGFLADMVTIDSSEEDFLHIVEKAIEEVETRSEALIKHRLETEKRYLDLLKPTF</sequence>
<organism evidence="2 3">
    <name type="scientific">Zophobihabitans entericus</name>
    <dbReference type="NCBI Taxonomy" id="1635327"/>
    <lineage>
        <taxon>Bacteria</taxon>
        <taxon>Pseudomonadati</taxon>
        <taxon>Pseudomonadota</taxon>
        <taxon>Gammaproteobacteria</taxon>
        <taxon>Orbales</taxon>
        <taxon>Orbaceae</taxon>
        <taxon>Zophobihabitans</taxon>
    </lineage>
</organism>
<evidence type="ECO:0000313" key="3">
    <source>
        <dbReference type="Proteomes" id="UP000501168"/>
    </source>
</evidence>
<keyword evidence="3" id="KW-1185">Reference proteome</keyword>
<dbReference type="InParanoid" id="A0A6G9IFM7"/>
<dbReference type="AlphaFoldDB" id="A0A6G9IFM7"/>
<keyword evidence="2" id="KW-0808">Transferase</keyword>
<proteinExistence type="predicted"/>
<name>A0A6G9IFM7_9GAMM</name>
<feature type="domain" description="Polysaccharide pyruvyl transferase" evidence="1">
    <location>
        <begin position="13"/>
        <end position="293"/>
    </location>
</feature>